<feature type="region of interest" description="Disordered" evidence="1">
    <location>
        <begin position="17"/>
        <end position="87"/>
    </location>
</feature>
<evidence type="ECO:0000313" key="3">
    <source>
        <dbReference type="Proteomes" id="UP000239757"/>
    </source>
</evidence>
<accession>A0A2P5Y9Z2</accession>
<name>A0A2P5Y9Z2_GOSBA</name>
<organism evidence="2 3">
    <name type="scientific">Gossypium barbadense</name>
    <name type="common">Sea Island cotton</name>
    <name type="synonym">Hibiscus barbadensis</name>
    <dbReference type="NCBI Taxonomy" id="3634"/>
    <lineage>
        <taxon>Eukaryota</taxon>
        <taxon>Viridiplantae</taxon>
        <taxon>Streptophyta</taxon>
        <taxon>Embryophyta</taxon>
        <taxon>Tracheophyta</taxon>
        <taxon>Spermatophyta</taxon>
        <taxon>Magnoliopsida</taxon>
        <taxon>eudicotyledons</taxon>
        <taxon>Gunneridae</taxon>
        <taxon>Pentapetalae</taxon>
        <taxon>rosids</taxon>
        <taxon>malvids</taxon>
        <taxon>Malvales</taxon>
        <taxon>Malvaceae</taxon>
        <taxon>Malvoideae</taxon>
        <taxon>Gossypium</taxon>
    </lineage>
</organism>
<dbReference type="OrthoDB" id="10474408at2759"/>
<reference evidence="2 3" key="1">
    <citation type="submission" date="2015-01" db="EMBL/GenBank/DDBJ databases">
        <title>Genome of allotetraploid Gossypium barbadense reveals genomic plasticity and fiber elongation in cotton evolution.</title>
        <authorList>
            <person name="Chen X."/>
            <person name="Liu X."/>
            <person name="Zhao B."/>
            <person name="Zheng H."/>
            <person name="Hu Y."/>
            <person name="Lu G."/>
            <person name="Yang C."/>
            <person name="Chen J."/>
            <person name="Shan C."/>
            <person name="Zhang L."/>
            <person name="Zhou Y."/>
            <person name="Wang L."/>
            <person name="Guo W."/>
            <person name="Bai Y."/>
            <person name="Ruan J."/>
            <person name="Shangguan X."/>
            <person name="Mao Y."/>
            <person name="Jiang J."/>
            <person name="Zhu Y."/>
            <person name="Lei J."/>
            <person name="Kang H."/>
            <person name="Chen S."/>
            <person name="He X."/>
            <person name="Wang R."/>
            <person name="Wang Y."/>
            <person name="Chen J."/>
            <person name="Wang L."/>
            <person name="Yu S."/>
            <person name="Wang B."/>
            <person name="Wei J."/>
            <person name="Song S."/>
            <person name="Lu X."/>
            <person name="Gao Z."/>
            <person name="Gu W."/>
            <person name="Deng X."/>
            <person name="Ma D."/>
            <person name="Wang S."/>
            <person name="Liang W."/>
            <person name="Fang L."/>
            <person name="Cai C."/>
            <person name="Zhu X."/>
            <person name="Zhou B."/>
            <person name="Zhang Y."/>
            <person name="Chen Z."/>
            <person name="Xu S."/>
            <person name="Zhu R."/>
            <person name="Wang S."/>
            <person name="Zhang T."/>
            <person name="Zhao G."/>
        </authorList>
    </citation>
    <scope>NUCLEOTIDE SEQUENCE [LARGE SCALE GENOMIC DNA]</scope>
    <source>
        <strain evidence="3">cv. Xinhai21</strain>
        <tissue evidence="2">Leaf</tissue>
    </source>
</reference>
<feature type="compositionally biased region" description="Basic and acidic residues" evidence="1">
    <location>
        <begin position="34"/>
        <end position="47"/>
    </location>
</feature>
<dbReference type="Proteomes" id="UP000239757">
    <property type="component" value="Unassembled WGS sequence"/>
</dbReference>
<evidence type="ECO:0000313" key="2">
    <source>
        <dbReference type="EMBL" id="PPS12396.1"/>
    </source>
</evidence>
<gene>
    <name evidence="2" type="ORF">GOBAR_AA08247</name>
</gene>
<dbReference type="AlphaFoldDB" id="A0A2P5Y9Z2"/>
<proteinExistence type="predicted"/>
<dbReference type="EMBL" id="KZ663486">
    <property type="protein sequence ID" value="PPS12396.1"/>
    <property type="molecule type" value="Genomic_DNA"/>
</dbReference>
<sequence length="103" mass="11472">MKTGDTFIVNRQVARAEAVGDTEPVETNLANEENAPKAPEEEPEKTKSVNIETDREDEEEANPSIAPPVDNTVAIPPPSTRPMTEQNREINRVIDELTKFDNE</sequence>
<evidence type="ECO:0000256" key="1">
    <source>
        <dbReference type="SAM" id="MobiDB-lite"/>
    </source>
</evidence>
<protein>
    <submittedName>
        <fullName evidence="2">Uncharacterized protein</fullName>
    </submittedName>
</protein>